<feature type="compositionally biased region" description="Low complexity" evidence="1">
    <location>
        <begin position="135"/>
        <end position="145"/>
    </location>
</feature>
<dbReference type="EMBL" id="JBBPFD010000019">
    <property type="protein sequence ID" value="KAK7885976.1"/>
    <property type="molecule type" value="Genomic_DNA"/>
</dbReference>
<accession>A0AAW0MV43</accession>
<dbReference type="Proteomes" id="UP001460270">
    <property type="component" value="Unassembled WGS sequence"/>
</dbReference>
<evidence type="ECO:0000313" key="2">
    <source>
        <dbReference type="EMBL" id="KAK7885976.1"/>
    </source>
</evidence>
<organism evidence="2 3">
    <name type="scientific">Mugilogobius chulae</name>
    <name type="common">yellowstripe goby</name>
    <dbReference type="NCBI Taxonomy" id="88201"/>
    <lineage>
        <taxon>Eukaryota</taxon>
        <taxon>Metazoa</taxon>
        <taxon>Chordata</taxon>
        <taxon>Craniata</taxon>
        <taxon>Vertebrata</taxon>
        <taxon>Euteleostomi</taxon>
        <taxon>Actinopterygii</taxon>
        <taxon>Neopterygii</taxon>
        <taxon>Teleostei</taxon>
        <taxon>Neoteleostei</taxon>
        <taxon>Acanthomorphata</taxon>
        <taxon>Gobiaria</taxon>
        <taxon>Gobiiformes</taxon>
        <taxon>Gobioidei</taxon>
        <taxon>Gobiidae</taxon>
        <taxon>Gobionellinae</taxon>
        <taxon>Mugilogobius</taxon>
    </lineage>
</organism>
<evidence type="ECO:0000313" key="3">
    <source>
        <dbReference type="Proteomes" id="UP001460270"/>
    </source>
</evidence>
<keyword evidence="3" id="KW-1185">Reference proteome</keyword>
<gene>
    <name evidence="2" type="ORF">WMY93_025597</name>
</gene>
<feature type="compositionally biased region" description="Acidic residues" evidence="1">
    <location>
        <begin position="86"/>
        <end position="99"/>
    </location>
</feature>
<name>A0AAW0MV43_9GOBI</name>
<feature type="region of interest" description="Disordered" evidence="1">
    <location>
        <begin position="1"/>
        <end position="239"/>
    </location>
</feature>
<sequence length="239" mass="26852">MEPPKKHKFRTDTRGKWGTRDITDAHKNTFDNTEEDNTPVSSRPSAPPPRRVYHSPTAHLAFRPCTQTTESPPPVHRAPRSHADDQQDNIETYEDDDETSESRPPAHRAPEYYPDDQPDTMEAYDDDEVDEVNEAPAPSRPSGRSSNHRPRLQPTKQVHACQNKPDDDTDSTVAVASSQPPSEQGNRGRRAEAVQKLKNKHQNKAQSEPRGDARTSPERPEAVGGRLLVNHQILHSSED</sequence>
<feature type="compositionally biased region" description="Acidic residues" evidence="1">
    <location>
        <begin position="113"/>
        <end position="133"/>
    </location>
</feature>
<protein>
    <submittedName>
        <fullName evidence="2">Uncharacterized protein</fullName>
    </submittedName>
</protein>
<proteinExistence type="predicted"/>
<feature type="compositionally biased region" description="Polar residues" evidence="1">
    <location>
        <begin position="171"/>
        <end position="185"/>
    </location>
</feature>
<dbReference type="AlphaFoldDB" id="A0AAW0MV43"/>
<feature type="compositionally biased region" description="Basic and acidic residues" evidence="1">
    <location>
        <begin position="10"/>
        <end position="29"/>
    </location>
</feature>
<comment type="caution">
    <text evidence="2">The sequence shown here is derived from an EMBL/GenBank/DDBJ whole genome shotgun (WGS) entry which is preliminary data.</text>
</comment>
<feature type="compositionally biased region" description="Basic and acidic residues" evidence="1">
    <location>
        <begin position="207"/>
        <end position="221"/>
    </location>
</feature>
<evidence type="ECO:0000256" key="1">
    <source>
        <dbReference type="SAM" id="MobiDB-lite"/>
    </source>
</evidence>
<reference evidence="3" key="1">
    <citation type="submission" date="2024-04" db="EMBL/GenBank/DDBJ databases">
        <title>Salinicola lusitanus LLJ914,a marine bacterium isolated from the Okinawa Trough.</title>
        <authorList>
            <person name="Li J."/>
        </authorList>
    </citation>
    <scope>NUCLEOTIDE SEQUENCE [LARGE SCALE GENOMIC DNA]</scope>
</reference>